<dbReference type="PROSITE" id="PS50082">
    <property type="entry name" value="WD_REPEATS_2"/>
    <property type="match status" value="1"/>
</dbReference>
<dbReference type="InterPro" id="IPR015943">
    <property type="entry name" value="WD40/YVTN_repeat-like_dom_sf"/>
</dbReference>
<name>A0A1A9VIK2_GLOAU</name>
<dbReference type="GO" id="GO:0005643">
    <property type="term" value="C:nuclear pore"/>
    <property type="evidence" value="ECO:0007669"/>
    <property type="project" value="TreeGrafter"/>
</dbReference>
<dbReference type="InterPro" id="IPR045139">
    <property type="entry name" value="Aladin"/>
</dbReference>
<dbReference type="STRING" id="7395.A0A1A9VIK2"/>
<dbReference type="InterPro" id="IPR036322">
    <property type="entry name" value="WD40_repeat_dom_sf"/>
</dbReference>
<evidence type="ECO:0000313" key="3">
    <source>
        <dbReference type="EnsemblMetazoa" id="GAUT038606-PA"/>
    </source>
</evidence>
<dbReference type="AlphaFoldDB" id="A0A1A9VIK2"/>
<dbReference type="SUPFAM" id="SSF50978">
    <property type="entry name" value="WD40 repeat-like"/>
    <property type="match status" value="1"/>
</dbReference>
<dbReference type="Proteomes" id="UP000078200">
    <property type="component" value="Unassembled WGS sequence"/>
</dbReference>
<feature type="domain" description="Aladin seven-bladed propeller" evidence="2">
    <location>
        <begin position="134"/>
        <end position="470"/>
    </location>
</feature>
<protein>
    <submittedName>
        <fullName evidence="3">EIF2A domain-containing protein</fullName>
    </submittedName>
</protein>
<reference evidence="3" key="1">
    <citation type="submission" date="2020-05" db="UniProtKB">
        <authorList>
            <consortium name="EnsemblMetazoa"/>
        </authorList>
    </citation>
    <scope>IDENTIFICATION</scope>
    <source>
        <strain evidence="3">TTRI</strain>
    </source>
</reference>
<sequence>MSSFHKEGASLGCLKSSRLCTLPLHEFDGKFDVPVYYPEINLSCDGFNTSTQSSRFVDAWGNVLVPVNEGVLKRIIRTFFESGFKDALNEARNNEAVACNPIISSIAEFAFRAMKFMQDWRNKIFPHMEEQGIASVATYSETRGWIRASVRCIAWHPNCFKIAVAGVDDLVRIYADQPDVVPVLKGTTQKWIACMAWRPFTAAELAVGCQKGICLWVMDNNMYITRSQSQAVFLKHNNHYPITSVQWSTDGNLLASASIGNTDIILWHIDKMESIALKRVGPRCSLLKWSPDGSCLFSATVDNVFRVWYTESKWQPERWTVSKGHIQSACWSPCADFLLFVTSEESILYRLQLAEEQLFKSDCEQKEALPLIDLRKIVVGERELGGKAQALAWDPKGLFLAITFQDTDCIAIFSTTIQKYGLTVSPSSFLTGAGKEYPSYICFQSENRINSNTVLTVGWSSGRIQFVPLMNL</sequence>
<dbReference type="EnsemblMetazoa" id="GAUT038606-RA">
    <property type="protein sequence ID" value="GAUT038606-PA"/>
    <property type="gene ID" value="GAUT038606"/>
</dbReference>
<dbReference type="VEuPathDB" id="VectorBase:GAUT038606"/>
<dbReference type="GO" id="GO:0006913">
    <property type="term" value="P:nucleocytoplasmic transport"/>
    <property type="evidence" value="ECO:0007669"/>
    <property type="project" value="TreeGrafter"/>
</dbReference>
<evidence type="ECO:0000259" key="2">
    <source>
        <dbReference type="Pfam" id="PF25460"/>
    </source>
</evidence>
<dbReference type="SMART" id="SM00320">
    <property type="entry name" value="WD40"/>
    <property type="match status" value="4"/>
</dbReference>
<keyword evidence="1" id="KW-0853">WD repeat</keyword>
<dbReference type="PANTHER" id="PTHR14494">
    <property type="entry name" value="ALADIN/ADRACALIN/AAAS"/>
    <property type="match status" value="1"/>
</dbReference>
<evidence type="ECO:0000313" key="4">
    <source>
        <dbReference type="Proteomes" id="UP000078200"/>
    </source>
</evidence>
<dbReference type="PANTHER" id="PTHR14494:SF0">
    <property type="entry name" value="ALADIN"/>
    <property type="match status" value="1"/>
</dbReference>
<keyword evidence="4" id="KW-1185">Reference proteome</keyword>
<dbReference type="InterPro" id="IPR057403">
    <property type="entry name" value="Beta-prop_Aladin"/>
</dbReference>
<accession>A0A1A9VIK2</accession>
<evidence type="ECO:0000256" key="1">
    <source>
        <dbReference type="PROSITE-ProRule" id="PRU00221"/>
    </source>
</evidence>
<dbReference type="Gene3D" id="2.130.10.10">
    <property type="entry name" value="YVTN repeat-like/Quinoprotein amine dehydrogenase"/>
    <property type="match status" value="2"/>
</dbReference>
<organism evidence="3 4">
    <name type="scientific">Glossina austeni</name>
    <name type="common">Savannah tsetse fly</name>
    <dbReference type="NCBI Taxonomy" id="7395"/>
    <lineage>
        <taxon>Eukaryota</taxon>
        <taxon>Metazoa</taxon>
        <taxon>Ecdysozoa</taxon>
        <taxon>Arthropoda</taxon>
        <taxon>Hexapoda</taxon>
        <taxon>Insecta</taxon>
        <taxon>Pterygota</taxon>
        <taxon>Neoptera</taxon>
        <taxon>Endopterygota</taxon>
        <taxon>Diptera</taxon>
        <taxon>Brachycera</taxon>
        <taxon>Muscomorpha</taxon>
        <taxon>Hippoboscoidea</taxon>
        <taxon>Glossinidae</taxon>
        <taxon>Glossina</taxon>
    </lineage>
</organism>
<dbReference type="Pfam" id="PF25460">
    <property type="entry name" value="Beta-prop_Aladin"/>
    <property type="match status" value="1"/>
</dbReference>
<feature type="repeat" description="WD" evidence="1">
    <location>
        <begin position="287"/>
        <end position="308"/>
    </location>
</feature>
<proteinExistence type="predicted"/>
<dbReference type="InterPro" id="IPR001680">
    <property type="entry name" value="WD40_rpt"/>
</dbReference>